<dbReference type="EMBL" id="JBBPBM010000011">
    <property type="protein sequence ID" value="KAK8564485.1"/>
    <property type="molecule type" value="Genomic_DNA"/>
</dbReference>
<proteinExistence type="predicted"/>
<feature type="compositionally biased region" description="Basic residues" evidence="1">
    <location>
        <begin position="32"/>
        <end position="42"/>
    </location>
</feature>
<keyword evidence="3" id="KW-1185">Reference proteome</keyword>
<organism evidence="2 3">
    <name type="scientific">Hibiscus sabdariffa</name>
    <name type="common">roselle</name>
    <dbReference type="NCBI Taxonomy" id="183260"/>
    <lineage>
        <taxon>Eukaryota</taxon>
        <taxon>Viridiplantae</taxon>
        <taxon>Streptophyta</taxon>
        <taxon>Embryophyta</taxon>
        <taxon>Tracheophyta</taxon>
        <taxon>Spermatophyta</taxon>
        <taxon>Magnoliopsida</taxon>
        <taxon>eudicotyledons</taxon>
        <taxon>Gunneridae</taxon>
        <taxon>Pentapetalae</taxon>
        <taxon>rosids</taxon>
        <taxon>malvids</taxon>
        <taxon>Malvales</taxon>
        <taxon>Malvaceae</taxon>
        <taxon>Malvoideae</taxon>
        <taxon>Hibiscus</taxon>
    </lineage>
</organism>
<dbReference type="Proteomes" id="UP001472677">
    <property type="component" value="Unassembled WGS sequence"/>
</dbReference>
<feature type="compositionally biased region" description="Polar residues" evidence="1">
    <location>
        <begin position="19"/>
        <end position="30"/>
    </location>
</feature>
<evidence type="ECO:0000256" key="1">
    <source>
        <dbReference type="SAM" id="MobiDB-lite"/>
    </source>
</evidence>
<name>A0ABR2ERK8_9ROSI</name>
<feature type="region of interest" description="Disordered" evidence="1">
    <location>
        <begin position="19"/>
        <end position="68"/>
    </location>
</feature>
<accession>A0ABR2ERK8</accession>
<gene>
    <name evidence="2" type="ORF">V6N12_036608</name>
</gene>
<sequence>MEGQTLEVFLQAYSFSQESVGQASSSYQVTRHQQKNQKQRRQKPTDDKGDASAEATGPARADISAGLQNSAERRAVLLAYP</sequence>
<protein>
    <submittedName>
        <fullName evidence="2">Uncharacterized protein</fullName>
    </submittedName>
</protein>
<evidence type="ECO:0000313" key="2">
    <source>
        <dbReference type="EMBL" id="KAK8564485.1"/>
    </source>
</evidence>
<reference evidence="2 3" key="1">
    <citation type="journal article" date="2024" name="G3 (Bethesda)">
        <title>Genome assembly of Hibiscus sabdariffa L. provides insights into metabolisms of medicinal natural products.</title>
        <authorList>
            <person name="Kim T."/>
        </authorList>
    </citation>
    <scope>NUCLEOTIDE SEQUENCE [LARGE SCALE GENOMIC DNA]</scope>
    <source>
        <strain evidence="2">TK-2024</strain>
        <tissue evidence="2">Old leaves</tissue>
    </source>
</reference>
<evidence type="ECO:0000313" key="3">
    <source>
        <dbReference type="Proteomes" id="UP001472677"/>
    </source>
</evidence>
<comment type="caution">
    <text evidence="2">The sequence shown here is derived from an EMBL/GenBank/DDBJ whole genome shotgun (WGS) entry which is preliminary data.</text>
</comment>